<evidence type="ECO:0000313" key="2">
    <source>
        <dbReference type="Proteomes" id="UP000054481"/>
    </source>
</evidence>
<reference evidence="1 2" key="1">
    <citation type="journal article" date="2014" name="Genome Biol. Evol.">
        <title>Comparative genomics and transcriptomics analyses reveal divergent lifestyle features of nematode endoparasitic fungus Hirsutella minnesotensis.</title>
        <authorList>
            <person name="Lai Y."/>
            <person name="Liu K."/>
            <person name="Zhang X."/>
            <person name="Zhang X."/>
            <person name="Li K."/>
            <person name="Wang N."/>
            <person name="Shu C."/>
            <person name="Wu Y."/>
            <person name="Wang C."/>
            <person name="Bushley K.E."/>
            <person name="Xiang M."/>
            <person name="Liu X."/>
        </authorList>
    </citation>
    <scope>NUCLEOTIDE SEQUENCE [LARGE SCALE GENOMIC DNA]</scope>
    <source>
        <strain evidence="1 2">3608</strain>
    </source>
</reference>
<name>A0A0F8A5N4_9HYPO</name>
<sequence length="94" mass="10417">MTKTSSAVSRVAREIEGIEGLFSEVTTATSQLAETTTKFLKDNPNHPDRHELALLIDKVFFDWYKAKSTIETVTSSLRALSRNAKLVEDAMSGI</sequence>
<dbReference type="EMBL" id="KQ030516">
    <property type="protein sequence ID" value="KJZ75634.1"/>
    <property type="molecule type" value="Genomic_DNA"/>
</dbReference>
<proteinExistence type="predicted"/>
<organism evidence="1 2">
    <name type="scientific">Hirsutella minnesotensis 3608</name>
    <dbReference type="NCBI Taxonomy" id="1043627"/>
    <lineage>
        <taxon>Eukaryota</taxon>
        <taxon>Fungi</taxon>
        <taxon>Dikarya</taxon>
        <taxon>Ascomycota</taxon>
        <taxon>Pezizomycotina</taxon>
        <taxon>Sordariomycetes</taxon>
        <taxon>Hypocreomycetidae</taxon>
        <taxon>Hypocreales</taxon>
        <taxon>Ophiocordycipitaceae</taxon>
        <taxon>Hirsutella</taxon>
    </lineage>
</organism>
<dbReference type="AlphaFoldDB" id="A0A0F8A5N4"/>
<gene>
    <name evidence="1" type="ORF">HIM_05097</name>
</gene>
<accession>A0A0F8A5N4</accession>
<dbReference type="Proteomes" id="UP000054481">
    <property type="component" value="Unassembled WGS sequence"/>
</dbReference>
<protein>
    <submittedName>
        <fullName evidence="1">Uncharacterized protein</fullName>
    </submittedName>
</protein>
<keyword evidence="2" id="KW-1185">Reference proteome</keyword>
<evidence type="ECO:0000313" key="1">
    <source>
        <dbReference type="EMBL" id="KJZ75634.1"/>
    </source>
</evidence>